<dbReference type="PATRIC" id="fig|1678841.3.peg.727"/>
<feature type="domain" description="DEAD-box RNA helicase Q" evidence="11">
    <location>
        <begin position="2"/>
        <end position="30"/>
    </location>
</feature>
<dbReference type="SMART" id="SM00487">
    <property type="entry name" value="DEXDc"/>
    <property type="match status" value="1"/>
</dbReference>
<dbReference type="Pfam" id="PF00270">
    <property type="entry name" value="DEAD"/>
    <property type="match status" value="1"/>
</dbReference>
<dbReference type="PROSITE" id="PS00039">
    <property type="entry name" value="DEAD_ATP_HELICASE"/>
    <property type="match status" value="1"/>
</dbReference>
<dbReference type="GO" id="GO:0005829">
    <property type="term" value="C:cytosol"/>
    <property type="evidence" value="ECO:0007669"/>
    <property type="project" value="TreeGrafter"/>
</dbReference>
<dbReference type="PROSITE" id="PS51194">
    <property type="entry name" value="HELICASE_CTER"/>
    <property type="match status" value="1"/>
</dbReference>
<evidence type="ECO:0000256" key="1">
    <source>
        <dbReference type="ARBA" id="ARBA00022741"/>
    </source>
</evidence>
<dbReference type="EMBL" id="DF968182">
    <property type="protein sequence ID" value="GAP42508.1"/>
    <property type="molecule type" value="Genomic_DNA"/>
</dbReference>
<dbReference type="Proteomes" id="UP000053091">
    <property type="component" value="Unassembled WGS sequence"/>
</dbReference>
<organism evidence="12">
    <name type="scientific">Lentimicrobium saccharophilum</name>
    <dbReference type="NCBI Taxonomy" id="1678841"/>
    <lineage>
        <taxon>Bacteria</taxon>
        <taxon>Pseudomonadati</taxon>
        <taxon>Bacteroidota</taxon>
        <taxon>Bacteroidia</taxon>
        <taxon>Bacteroidales</taxon>
        <taxon>Lentimicrobiaceae</taxon>
        <taxon>Lentimicrobium</taxon>
    </lineage>
</organism>
<evidence type="ECO:0000256" key="8">
    <source>
        <dbReference type="SAM" id="MobiDB-lite"/>
    </source>
</evidence>
<proteinExistence type="inferred from homology"/>
<dbReference type="SUPFAM" id="SSF52540">
    <property type="entry name" value="P-loop containing nucleoside triphosphate hydrolases"/>
    <property type="match status" value="1"/>
</dbReference>
<keyword evidence="1 7" id="KW-0547">Nucleotide-binding</keyword>
<dbReference type="Gene3D" id="3.40.50.300">
    <property type="entry name" value="P-loop containing nucleotide triphosphate hydrolases"/>
    <property type="match status" value="2"/>
</dbReference>
<dbReference type="RefSeq" id="WP_062038401.1">
    <property type="nucleotide sequence ID" value="NZ_DF968182.1"/>
</dbReference>
<feature type="compositionally biased region" description="Basic and acidic residues" evidence="8">
    <location>
        <begin position="540"/>
        <end position="550"/>
    </location>
</feature>
<dbReference type="AlphaFoldDB" id="A0A0S7BQ28"/>
<evidence type="ECO:0000313" key="12">
    <source>
        <dbReference type="EMBL" id="GAP42508.1"/>
    </source>
</evidence>
<dbReference type="InterPro" id="IPR044742">
    <property type="entry name" value="DEAD/DEAH_RhlB"/>
</dbReference>
<dbReference type="Pfam" id="PF00271">
    <property type="entry name" value="Helicase_C"/>
    <property type="match status" value="1"/>
</dbReference>
<keyword evidence="4 7" id="KW-0067">ATP-binding</keyword>
<dbReference type="InterPro" id="IPR014014">
    <property type="entry name" value="RNA_helicase_DEAD_Q_motif"/>
</dbReference>
<keyword evidence="13" id="KW-1185">Reference proteome</keyword>
<dbReference type="InterPro" id="IPR014001">
    <property type="entry name" value="Helicase_ATP-bd"/>
</dbReference>
<evidence type="ECO:0000259" key="10">
    <source>
        <dbReference type="PROSITE" id="PS51194"/>
    </source>
</evidence>
<evidence type="ECO:0000256" key="5">
    <source>
        <dbReference type="ARBA" id="ARBA00038437"/>
    </source>
</evidence>
<reference evidence="12" key="1">
    <citation type="journal article" date="2015" name="Genome Announc.">
        <title>Draft Genome Sequence of Bacteroidales Strain TBC1, a Novel Isolate from a Methanogenic Wastewater Treatment System.</title>
        <authorList>
            <person name="Tourlousse D.M."/>
            <person name="Matsuura N."/>
            <person name="Sun L."/>
            <person name="Toyonaga M."/>
            <person name="Kuroda K."/>
            <person name="Ohashi A."/>
            <person name="Cruz R."/>
            <person name="Yamaguchi T."/>
            <person name="Sekiguchi Y."/>
        </authorList>
    </citation>
    <scope>NUCLEOTIDE SEQUENCE [LARGE SCALE GENOMIC DNA]</scope>
    <source>
        <strain evidence="12">TBC1</strain>
    </source>
</reference>
<dbReference type="InterPro" id="IPR012677">
    <property type="entry name" value="Nucleotide-bd_a/b_plait_sf"/>
</dbReference>
<gene>
    <name evidence="12" type="ORF">TBC1_11639</name>
</gene>
<dbReference type="Pfam" id="PF03880">
    <property type="entry name" value="DbpA"/>
    <property type="match status" value="1"/>
</dbReference>
<sequence length="610" mass="69992">MPNFQELGLNPRLIEAVEALGFKDPMPVQAEVIPSLIEQPSDLVGLAQTGTGKTAAFGLPVLHHINPELQKTQALVLCPTRELCLQISKDLRSYARFIPGVKVSAVYGGASIELQIKQLNEGPQIIVATPGRLNDMIRRKKVDFSRVQWLVLDEADEMLDMGFQEEVDTILEHTPEEKHTLLFSATMPEEVERILAKYMTNPVVKTVGKRNTGTANVKHIYYLVQAKDRYAALKRIADFNPRIYAIIFCRTRIETQEIADSLIRDGYNADSLHGDLSQAARDNVMNRFRNQTLQMLVATDVAARGLDVNDLTHVINYNLPDDSEVYIHRSGRTGRADKTGTCISIINLKEKFKIRQIEKKINREFGKAKIPTGVQVCEKQLFHHIDRMENVAIDVEIESFLPVIYRKLEWMDREEIIKRFVSLEFNRFLEYYRDARDLNVEDDNKPLREPREGRDRKSERRSDDGQFTRLFVSIGRKDKVLPPQIIGLINEVTRSREIKIGRIDIMDNYSFVDVDSKSVGRIMKAFENETSNPRGIRVERASEREFAPADRKRRSNPGKEKSFRPEGKSFRSENKSFRSEGKPFRNKPEQDSPWKKPERKGGPGKNKKNK</sequence>
<dbReference type="SMART" id="SM00490">
    <property type="entry name" value="HELICc"/>
    <property type="match status" value="1"/>
</dbReference>
<feature type="region of interest" description="Disordered" evidence="8">
    <location>
        <begin position="540"/>
        <end position="610"/>
    </location>
</feature>
<name>A0A0S7BQ28_9BACT</name>
<feature type="short sequence motif" description="Q motif" evidence="6">
    <location>
        <begin position="2"/>
        <end position="30"/>
    </location>
</feature>
<evidence type="ECO:0000256" key="7">
    <source>
        <dbReference type="RuleBase" id="RU000492"/>
    </source>
</evidence>
<dbReference type="OrthoDB" id="9785240at2"/>
<evidence type="ECO:0000256" key="3">
    <source>
        <dbReference type="ARBA" id="ARBA00022806"/>
    </source>
</evidence>
<protein>
    <submittedName>
        <fullName evidence="12">Superfamily II DNA and RNA helicase</fullName>
    </submittedName>
</protein>
<accession>A0A0S7BQ28</accession>
<keyword evidence="3 7" id="KW-0347">Helicase</keyword>
<feature type="region of interest" description="Disordered" evidence="8">
    <location>
        <begin position="442"/>
        <end position="462"/>
    </location>
</feature>
<dbReference type="InterPro" id="IPR050079">
    <property type="entry name" value="DEAD_box_RNA_helicase"/>
</dbReference>
<dbReference type="CDD" id="cd18787">
    <property type="entry name" value="SF2_C_DEAD"/>
    <property type="match status" value="1"/>
</dbReference>
<dbReference type="PROSITE" id="PS51192">
    <property type="entry name" value="HELICASE_ATP_BIND_1"/>
    <property type="match status" value="1"/>
</dbReference>
<dbReference type="GO" id="GO:0016787">
    <property type="term" value="F:hydrolase activity"/>
    <property type="evidence" value="ECO:0007669"/>
    <property type="project" value="UniProtKB-KW"/>
</dbReference>
<evidence type="ECO:0000259" key="9">
    <source>
        <dbReference type="PROSITE" id="PS51192"/>
    </source>
</evidence>
<evidence type="ECO:0000256" key="6">
    <source>
        <dbReference type="PROSITE-ProRule" id="PRU00552"/>
    </source>
</evidence>
<evidence type="ECO:0000313" key="13">
    <source>
        <dbReference type="Proteomes" id="UP000053091"/>
    </source>
</evidence>
<dbReference type="GO" id="GO:0003724">
    <property type="term" value="F:RNA helicase activity"/>
    <property type="evidence" value="ECO:0007669"/>
    <property type="project" value="InterPro"/>
</dbReference>
<dbReference type="InterPro" id="IPR027417">
    <property type="entry name" value="P-loop_NTPase"/>
</dbReference>
<dbReference type="InterPro" id="IPR000629">
    <property type="entry name" value="RNA-helicase_DEAD-box_CS"/>
</dbReference>
<dbReference type="PROSITE" id="PS51195">
    <property type="entry name" value="Q_MOTIF"/>
    <property type="match status" value="1"/>
</dbReference>
<dbReference type="InterPro" id="IPR005580">
    <property type="entry name" value="DbpA/CsdA_RNA-bd_dom"/>
</dbReference>
<dbReference type="Gene3D" id="3.30.70.330">
    <property type="match status" value="1"/>
</dbReference>
<evidence type="ECO:0000256" key="4">
    <source>
        <dbReference type="ARBA" id="ARBA00022840"/>
    </source>
</evidence>
<dbReference type="STRING" id="1678841.TBC1_11639"/>
<comment type="similarity">
    <text evidence="5 7">Belongs to the DEAD box helicase family.</text>
</comment>
<dbReference type="CDD" id="cd12252">
    <property type="entry name" value="RRM_DbpA"/>
    <property type="match status" value="1"/>
</dbReference>
<dbReference type="InterPro" id="IPR011545">
    <property type="entry name" value="DEAD/DEAH_box_helicase_dom"/>
</dbReference>
<dbReference type="GO" id="GO:0003676">
    <property type="term" value="F:nucleic acid binding"/>
    <property type="evidence" value="ECO:0007669"/>
    <property type="project" value="InterPro"/>
</dbReference>
<evidence type="ECO:0000256" key="2">
    <source>
        <dbReference type="ARBA" id="ARBA00022801"/>
    </source>
</evidence>
<dbReference type="CDD" id="cd00268">
    <property type="entry name" value="DEADc"/>
    <property type="match status" value="1"/>
</dbReference>
<dbReference type="PANTHER" id="PTHR47959:SF13">
    <property type="entry name" value="ATP-DEPENDENT RNA HELICASE RHLE"/>
    <property type="match status" value="1"/>
</dbReference>
<evidence type="ECO:0000259" key="11">
    <source>
        <dbReference type="PROSITE" id="PS51195"/>
    </source>
</evidence>
<dbReference type="GO" id="GO:0005524">
    <property type="term" value="F:ATP binding"/>
    <property type="evidence" value="ECO:0007669"/>
    <property type="project" value="UniProtKB-KW"/>
</dbReference>
<feature type="domain" description="Helicase ATP-binding" evidence="9">
    <location>
        <begin position="34"/>
        <end position="205"/>
    </location>
</feature>
<feature type="compositionally biased region" description="Basic and acidic residues" evidence="8">
    <location>
        <begin position="557"/>
        <end position="601"/>
    </location>
</feature>
<dbReference type="InterPro" id="IPR001650">
    <property type="entry name" value="Helicase_C-like"/>
</dbReference>
<dbReference type="PANTHER" id="PTHR47959">
    <property type="entry name" value="ATP-DEPENDENT RNA HELICASE RHLE-RELATED"/>
    <property type="match status" value="1"/>
</dbReference>
<feature type="domain" description="Helicase C-terminal" evidence="10">
    <location>
        <begin position="216"/>
        <end position="378"/>
    </location>
</feature>
<keyword evidence="2 7" id="KW-0378">Hydrolase</keyword>